<dbReference type="Pfam" id="PF00501">
    <property type="entry name" value="AMP-binding"/>
    <property type="match status" value="1"/>
</dbReference>
<dbReference type="InterPro" id="IPR045851">
    <property type="entry name" value="AMP-bd_C_sf"/>
</dbReference>
<protein>
    <submittedName>
        <fullName evidence="5">Acyl-CoA synthetase (AMP-forming)/AMP-acid ligase II</fullName>
    </submittedName>
</protein>
<dbReference type="RefSeq" id="WP_086333294.1">
    <property type="nucleotide sequence ID" value="NZ_CP018791.1"/>
</dbReference>
<proteinExistence type="inferred from homology"/>
<dbReference type="InterPro" id="IPR025110">
    <property type="entry name" value="AMP-bd_C"/>
</dbReference>
<dbReference type="STRING" id="1660074.CVIC8964_0136"/>
<dbReference type="OrthoDB" id="9801302at2"/>
<dbReference type="SUPFAM" id="SSF56801">
    <property type="entry name" value="Acetyl-CoA synthetase-like"/>
    <property type="match status" value="1"/>
</dbReference>
<dbReference type="Proteomes" id="UP000194265">
    <property type="component" value="Chromosome"/>
</dbReference>
<dbReference type="AlphaFoldDB" id="A0A1X9SZP3"/>
<accession>A0A1X9SZP3</accession>
<comment type="similarity">
    <text evidence="1">Belongs to the ATP-dependent AMP-binding enzyme family.</text>
</comment>
<keyword evidence="2 5" id="KW-0436">Ligase</keyword>
<dbReference type="CDD" id="cd04433">
    <property type="entry name" value="AFD_class_I"/>
    <property type="match status" value="1"/>
</dbReference>
<name>A0A1X9SZP3_9BACT</name>
<dbReference type="PANTHER" id="PTHR24096:SF149">
    <property type="entry name" value="AMP-BINDING DOMAIN-CONTAINING PROTEIN-RELATED"/>
    <property type="match status" value="1"/>
</dbReference>
<evidence type="ECO:0000313" key="5">
    <source>
        <dbReference type="EMBL" id="ARR01579.1"/>
    </source>
</evidence>
<sequence length="431" mass="48954">MIKSLNLHANSNKIAIIDNLAEFSYQDLLSKVDELCQYLKENGVNSNQIIAIYGKYSFDNIALFIALYLNQNTIAMIPNIEHTKSYLDSSNAHKLITLDRKIIDLKTPNPINNKLKNKNGLILFSSATLGKPKAILHDLSRLINSHKDKKERNLRVLLFLLFDHIGGINSLLAGLISGSTLVIAKDFTPQNICKSIEKFKVNILPTTPSFLNLLLISKEYQNYDLSSLRLITYGTERMNQNLLKRLKSTFKNLKFIQTFGTSETGILRTISKSSSSTRFKLDPNEYKIVDGRLFLRSDTMFLGYLNHDENINQWFDSGDLVDIDKDGFLQILGRSKELINVAGNKLLACEVETCIMELEQISDVIVYSKPSLITGEMVVCDVVSTLNKDETKALIKSHCKAKLERYKVPVKINLVNKINLTNRFKKDRKLR</sequence>
<dbReference type="GO" id="GO:0016405">
    <property type="term" value="F:CoA-ligase activity"/>
    <property type="evidence" value="ECO:0007669"/>
    <property type="project" value="TreeGrafter"/>
</dbReference>
<evidence type="ECO:0000313" key="6">
    <source>
        <dbReference type="Proteomes" id="UP000194265"/>
    </source>
</evidence>
<evidence type="ECO:0000259" key="3">
    <source>
        <dbReference type="Pfam" id="PF00501"/>
    </source>
</evidence>
<dbReference type="EMBL" id="CP018791">
    <property type="protein sequence ID" value="ARR01579.1"/>
    <property type="molecule type" value="Genomic_DNA"/>
</dbReference>
<dbReference type="Gene3D" id="3.30.300.30">
    <property type="match status" value="1"/>
</dbReference>
<dbReference type="InterPro" id="IPR042099">
    <property type="entry name" value="ANL_N_sf"/>
</dbReference>
<feature type="domain" description="AMP-binding enzyme C-terminal" evidence="4">
    <location>
        <begin position="350"/>
        <end position="425"/>
    </location>
</feature>
<dbReference type="PANTHER" id="PTHR24096">
    <property type="entry name" value="LONG-CHAIN-FATTY-ACID--COA LIGASE"/>
    <property type="match status" value="1"/>
</dbReference>
<gene>
    <name evidence="5" type="ORF">CVIC8964_0136</name>
</gene>
<evidence type="ECO:0000256" key="1">
    <source>
        <dbReference type="ARBA" id="ARBA00006432"/>
    </source>
</evidence>
<evidence type="ECO:0000259" key="4">
    <source>
        <dbReference type="Pfam" id="PF13193"/>
    </source>
</evidence>
<dbReference type="Pfam" id="PF13193">
    <property type="entry name" value="AMP-binding_C"/>
    <property type="match status" value="1"/>
</dbReference>
<organism evidence="5 6">
    <name type="scientific">Campylobacter vicugnae</name>
    <dbReference type="NCBI Taxonomy" id="1660076"/>
    <lineage>
        <taxon>Bacteria</taxon>
        <taxon>Pseudomonadati</taxon>
        <taxon>Campylobacterota</taxon>
        <taxon>Epsilonproteobacteria</taxon>
        <taxon>Campylobacterales</taxon>
        <taxon>Campylobacteraceae</taxon>
        <taxon>Campylobacter</taxon>
    </lineage>
</organism>
<dbReference type="Gene3D" id="3.40.50.12780">
    <property type="entry name" value="N-terminal domain of ligase-like"/>
    <property type="match status" value="1"/>
</dbReference>
<reference evidence="5 6" key="1">
    <citation type="journal article" date="2017" name="Genome Biol. Evol.">
        <title>Comparative Genomic Analysis Identifies a Campylobacter Clade Deficient in Selenium Metabolism.</title>
        <authorList>
            <person name="Miller W.G."/>
            <person name="Yee E."/>
            <person name="Lopes B.S."/>
            <person name="Chapman M.H."/>
            <person name="Huynh S."/>
            <person name="Bono J.L."/>
            <person name="Parker C.T."/>
            <person name="Strachan N.J.C."/>
            <person name="Forbes K.J."/>
        </authorList>
    </citation>
    <scope>NUCLEOTIDE SEQUENCE [LARGE SCALE GENOMIC DNA]</scope>
    <source>
        <strain evidence="5 6">RM8964</strain>
    </source>
</reference>
<dbReference type="InterPro" id="IPR000873">
    <property type="entry name" value="AMP-dep_synth/lig_dom"/>
</dbReference>
<feature type="domain" description="AMP-dependent synthetase/ligase" evidence="3">
    <location>
        <begin position="114"/>
        <end position="304"/>
    </location>
</feature>
<evidence type="ECO:0000256" key="2">
    <source>
        <dbReference type="ARBA" id="ARBA00022598"/>
    </source>
</evidence>